<evidence type="ECO:0000259" key="8">
    <source>
        <dbReference type="Pfam" id="PF00482"/>
    </source>
</evidence>
<dbReference type="eggNOG" id="COG1459">
    <property type="taxonomic scope" value="Bacteria"/>
</dbReference>
<keyword evidence="6 7" id="KW-0472">Membrane</keyword>
<evidence type="ECO:0000256" key="3">
    <source>
        <dbReference type="ARBA" id="ARBA00022475"/>
    </source>
</evidence>
<comment type="caution">
    <text evidence="9">The sequence shown here is derived from an EMBL/GenBank/DDBJ whole genome shotgun (WGS) entry which is preliminary data.</text>
</comment>
<dbReference type="GO" id="GO:0005886">
    <property type="term" value="C:plasma membrane"/>
    <property type="evidence" value="ECO:0007669"/>
    <property type="project" value="UniProtKB-SubCell"/>
</dbReference>
<dbReference type="InterPro" id="IPR003004">
    <property type="entry name" value="GspF/PilC"/>
</dbReference>
<dbReference type="InterPro" id="IPR047692">
    <property type="entry name" value="T4P_ComGB"/>
</dbReference>
<keyword evidence="5 7" id="KW-1133">Transmembrane helix</keyword>
<evidence type="ECO:0000313" key="9">
    <source>
        <dbReference type="EMBL" id="EIJ78850.1"/>
    </source>
</evidence>
<organism evidence="9 10">
    <name type="scientific">Bacillus methanolicus PB1</name>
    <dbReference type="NCBI Taxonomy" id="997296"/>
    <lineage>
        <taxon>Bacteria</taxon>
        <taxon>Bacillati</taxon>
        <taxon>Bacillota</taxon>
        <taxon>Bacilli</taxon>
        <taxon>Bacillales</taxon>
        <taxon>Bacillaceae</taxon>
        <taxon>Bacillus</taxon>
    </lineage>
</organism>
<name>I3DX79_BACMT</name>
<dbReference type="PANTHER" id="PTHR30012">
    <property type="entry name" value="GENERAL SECRETION PATHWAY PROTEIN"/>
    <property type="match status" value="1"/>
</dbReference>
<dbReference type="Gene3D" id="1.20.81.30">
    <property type="entry name" value="Type II secretion system (T2SS), domain F"/>
    <property type="match status" value="2"/>
</dbReference>
<feature type="transmembrane region" description="Helical" evidence="7">
    <location>
        <begin position="155"/>
        <end position="184"/>
    </location>
</feature>
<keyword evidence="3" id="KW-1003">Cell membrane</keyword>
<dbReference type="InterPro" id="IPR018076">
    <property type="entry name" value="T2SS_GspF_dom"/>
</dbReference>
<evidence type="ECO:0000256" key="5">
    <source>
        <dbReference type="ARBA" id="ARBA00022989"/>
    </source>
</evidence>
<evidence type="ECO:0000256" key="2">
    <source>
        <dbReference type="ARBA" id="ARBA00005745"/>
    </source>
</evidence>
<evidence type="ECO:0000256" key="7">
    <source>
        <dbReference type="SAM" id="Phobius"/>
    </source>
</evidence>
<dbReference type="InterPro" id="IPR042094">
    <property type="entry name" value="T2SS_GspF_sf"/>
</dbReference>
<dbReference type="STRING" id="997296.PB1_14869"/>
<dbReference type="RefSeq" id="WP_004437820.1">
    <property type="nucleotide sequence ID" value="NZ_AFEU01000003.1"/>
</dbReference>
<evidence type="ECO:0000256" key="1">
    <source>
        <dbReference type="ARBA" id="ARBA00004651"/>
    </source>
</evidence>
<dbReference type="PANTHER" id="PTHR30012:SF0">
    <property type="entry name" value="TYPE II SECRETION SYSTEM PROTEIN F-RELATED"/>
    <property type="match status" value="1"/>
</dbReference>
<dbReference type="NCBIfam" id="NF041012">
    <property type="entry name" value="T4P_ComGB"/>
    <property type="match status" value="1"/>
</dbReference>
<reference evidence="9 10" key="1">
    <citation type="journal article" date="2012" name="Appl. Environ. Microbiol.">
        <title>Genome Sequence of Thermotolerant Bacillus methanolicus: Features and Regulation Related to Methylotrophy and Production of L-Lysine and L-Glutamate from Methanol.</title>
        <authorList>
            <person name="Heggeset T.M."/>
            <person name="Krog A."/>
            <person name="Balzer S."/>
            <person name="Wentzel A."/>
            <person name="Ellingsen T.E."/>
            <person name="Brautaset T."/>
        </authorList>
    </citation>
    <scope>NUCLEOTIDE SEQUENCE [LARGE SCALE GENOMIC DNA]</scope>
    <source>
        <strain evidence="9 10">PB1</strain>
    </source>
</reference>
<dbReference type="Pfam" id="PF00482">
    <property type="entry name" value="T2SSF"/>
    <property type="match status" value="2"/>
</dbReference>
<evidence type="ECO:0000256" key="6">
    <source>
        <dbReference type="ARBA" id="ARBA00023136"/>
    </source>
</evidence>
<sequence>MMKIRSKWKVEEQALFLKRTGELLARGYPLSEAIESMSFYLQGNKKEQIEECLIDLKEGYPLYETLSKLNFNKNLIGYVYFAEKHGGLSEAFLDGSNMVLKREKDLKRLIRLLYYPLLLMSVTLFLFIFVERILLPKFTSLFQTMQLQMNFFTRIVYFLGDAGPIVFLVFFSLLLLTSFYYYSYFRKKNQLVQKRSIVRLPLVGPVFRLLYTHYFSVQFSYLLTGGISVFEALSLFENNMRQPFYKEVGTEIKKRLTTGERLETILASLPFFEHELSRIVKHGQDNGKLGQELYFFSQYCLTKLETLTERWLKIIQPFLYSIIGLMIVSMYLAVLLPMFHLLDGF</sequence>
<keyword evidence="4 7" id="KW-0812">Transmembrane</keyword>
<gene>
    <name evidence="9" type="ORF">PB1_14869</name>
</gene>
<dbReference type="PATRIC" id="fig|997296.3.peg.3136"/>
<dbReference type="Proteomes" id="UP000010523">
    <property type="component" value="Unassembled WGS sequence"/>
</dbReference>
<dbReference type="AlphaFoldDB" id="I3DX79"/>
<evidence type="ECO:0000256" key="4">
    <source>
        <dbReference type="ARBA" id="ARBA00022692"/>
    </source>
</evidence>
<feature type="domain" description="Type II secretion system protein GspF" evidence="8">
    <location>
        <begin position="216"/>
        <end position="337"/>
    </location>
</feature>
<accession>I3DX79</accession>
<proteinExistence type="inferred from homology"/>
<evidence type="ECO:0000313" key="10">
    <source>
        <dbReference type="Proteomes" id="UP000010523"/>
    </source>
</evidence>
<protein>
    <submittedName>
        <fullName evidence="9">Competence protein comGB</fullName>
    </submittedName>
</protein>
<feature type="transmembrane region" description="Helical" evidence="7">
    <location>
        <begin position="318"/>
        <end position="342"/>
    </location>
</feature>
<keyword evidence="10" id="KW-1185">Reference proteome</keyword>
<comment type="similarity">
    <text evidence="2">Belongs to the GSP F family.</text>
</comment>
<feature type="transmembrane region" description="Helical" evidence="7">
    <location>
        <begin position="112"/>
        <end position="135"/>
    </location>
</feature>
<dbReference type="EMBL" id="AFEU01000003">
    <property type="protein sequence ID" value="EIJ78850.1"/>
    <property type="molecule type" value="Genomic_DNA"/>
</dbReference>
<feature type="domain" description="Type II secretion system protein GspF" evidence="8">
    <location>
        <begin position="16"/>
        <end position="130"/>
    </location>
</feature>
<comment type="subcellular location">
    <subcellularLocation>
        <location evidence="1">Cell membrane</location>
        <topology evidence="1">Multi-pass membrane protein</topology>
    </subcellularLocation>
</comment>